<keyword evidence="3" id="KW-1185">Reference proteome</keyword>
<dbReference type="InterPro" id="IPR013486">
    <property type="entry name" value="SpoIID/LytB"/>
</dbReference>
<gene>
    <name evidence="2" type="ORF">UABAM_06000</name>
</gene>
<dbReference type="InterPro" id="IPR013693">
    <property type="entry name" value="SpoIID/LytB_N"/>
</dbReference>
<evidence type="ECO:0000313" key="2">
    <source>
        <dbReference type="EMBL" id="BBM87588.1"/>
    </source>
</evidence>
<dbReference type="RefSeq" id="WP_151971603.1">
    <property type="nucleotide sequence ID" value="NZ_AP019860.1"/>
</dbReference>
<accession>A0A5S9ISZ2</accession>
<dbReference type="Gene3D" id="2.120.10.30">
    <property type="entry name" value="TolB, C-terminal domain"/>
    <property type="match status" value="1"/>
</dbReference>
<dbReference type="OrthoDB" id="9794671at2"/>
<feature type="domain" description="Sporulation stage II protein D amidase enhancer LytB N-terminal" evidence="1">
    <location>
        <begin position="289"/>
        <end position="370"/>
    </location>
</feature>
<protein>
    <submittedName>
        <fullName evidence="2">Stage II sporulation protein D</fullName>
    </submittedName>
</protein>
<dbReference type="GO" id="GO:0030435">
    <property type="term" value="P:sporulation resulting in formation of a cellular spore"/>
    <property type="evidence" value="ECO:0007669"/>
    <property type="project" value="InterPro"/>
</dbReference>
<sequence length="450" mass="50398">MRYFVMLILVCSFLYAEPVVSHNWENDSLQSQIGAQSIAVNDNGIYVLCNLSHKILLFSHRGKLLEEISYQADGCGMAVDNTGNIVVYSPMAKTVTFVVGEEKGTTKTVDQLPAISEVWKENGSWWARCGWQVASLDQKGVSTSLCQKSFSVDEQVVMQQSNDVDLVFSFAENMINVKPIAHATQDQMLYVDVVANGQHQIFVCDAKAQLKKANIIHPSTTAFSSFYIYGDKLFELSATKNGFTVRCEAITANHCGNATTQRHRERIVPQRTISTAVAPTYIDVLFTNEGVVRRVRLQDYLKNVVSAEIYGSWSLEAHRAMAVIARTYAIGRKRHSNANVCTTTHCQAWKANVTSKASQGVDDTNGVVVYHNGRVISEALYFAHCNGKTRNSEEKWNYNPYLRSKYCACGKKSYYGHGVGACQWGLQAYSQKGWSYRQIIEHYYTNSVVK</sequence>
<dbReference type="NCBIfam" id="TIGR02669">
    <property type="entry name" value="SpoIID_LytB"/>
    <property type="match status" value="1"/>
</dbReference>
<proteinExistence type="predicted"/>
<dbReference type="EMBL" id="AP019860">
    <property type="protein sequence ID" value="BBM87588.1"/>
    <property type="molecule type" value="Genomic_DNA"/>
</dbReference>
<evidence type="ECO:0000259" key="1">
    <source>
        <dbReference type="Pfam" id="PF08486"/>
    </source>
</evidence>
<dbReference type="InterPro" id="IPR011042">
    <property type="entry name" value="6-blade_b-propeller_TolB-like"/>
</dbReference>
<name>A0A5S9ISZ2_UABAM</name>
<reference evidence="2 3" key="1">
    <citation type="submission" date="2019-08" db="EMBL/GenBank/DDBJ databases">
        <title>Complete genome sequence of Candidatus Uab amorphum.</title>
        <authorList>
            <person name="Shiratori T."/>
            <person name="Suzuki S."/>
            <person name="Kakizawa Y."/>
            <person name="Ishida K."/>
        </authorList>
    </citation>
    <scope>NUCLEOTIDE SEQUENCE [LARGE SCALE GENOMIC DNA]</scope>
    <source>
        <strain evidence="2 3">SRT547</strain>
    </source>
</reference>
<dbReference type="Proteomes" id="UP000326354">
    <property type="component" value="Chromosome"/>
</dbReference>
<dbReference type="KEGG" id="uam:UABAM_06000"/>
<dbReference type="AlphaFoldDB" id="A0A5S9ISZ2"/>
<dbReference type="Pfam" id="PF08486">
    <property type="entry name" value="SpoIID"/>
    <property type="match status" value="1"/>
</dbReference>
<organism evidence="2 3">
    <name type="scientific">Uabimicrobium amorphum</name>
    <dbReference type="NCBI Taxonomy" id="2596890"/>
    <lineage>
        <taxon>Bacteria</taxon>
        <taxon>Pseudomonadati</taxon>
        <taxon>Planctomycetota</taxon>
        <taxon>Candidatus Uabimicrobiia</taxon>
        <taxon>Candidatus Uabimicrobiales</taxon>
        <taxon>Candidatus Uabimicrobiaceae</taxon>
        <taxon>Candidatus Uabimicrobium</taxon>
    </lineage>
</organism>
<evidence type="ECO:0000313" key="3">
    <source>
        <dbReference type="Proteomes" id="UP000326354"/>
    </source>
</evidence>